<keyword evidence="1" id="KW-0472">Membrane</keyword>
<dbReference type="InterPro" id="IPR011050">
    <property type="entry name" value="Pectin_lyase_fold/virulence"/>
</dbReference>
<dbReference type="Proteomes" id="UP000034852">
    <property type="component" value="Unassembled WGS sequence"/>
</dbReference>
<keyword evidence="1" id="KW-1133">Transmembrane helix</keyword>
<reference evidence="3 4" key="1">
    <citation type="journal article" date="2015" name="Nature">
        <title>rRNA introns, odd ribosomes, and small enigmatic genomes across a large radiation of phyla.</title>
        <authorList>
            <person name="Brown C.T."/>
            <person name="Hug L.A."/>
            <person name="Thomas B.C."/>
            <person name="Sharon I."/>
            <person name="Castelle C.J."/>
            <person name="Singh A."/>
            <person name="Wilkins M.J."/>
            <person name="Williams K.H."/>
            <person name="Banfield J.F."/>
        </authorList>
    </citation>
    <scope>NUCLEOTIDE SEQUENCE [LARGE SCALE GENOMIC DNA]</scope>
</reference>
<accession>A0A0G0JCP5</accession>
<dbReference type="AlphaFoldDB" id="A0A0G0JCP5"/>
<dbReference type="SUPFAM" id="SSF51126">
    <property type="entry name" value="Pectin lyase-like"/>
    <property type="match status" value="1"/>
</dbReference>
<evidence type="ECO:0000313" key="3">
    <source>
        <dbReference type="EMBL" id="KKQ34554.1"/>
    </source>
</evidence>
<dbReference type="Gene3D" id="2.160.20.10">
    <property type="entry name" value="Single-stranded right-handed beta-helix, Pectin lyase-like"/>
    <property type="match status" value="1"/>
</dbReference>
<protein>
    <recommendedName>
        <fullName evidence="2">Right handed beta helix domain-containing protein</fullName>
    </recommendedName>
</protein>
<dbReference type="EMBL" id="LBTH01000054">
    <property type="protein sequence ID" value="KKQ34554.1"/>
    <property type="molecule type" value="Genomic_DNA"/>
</dbReference>
<dbReference type="NCBIfam" id="TIGR03804">
    <property type="entry name" value="para_beta_helix"/>
    <property type="match status" value="1"/>
</dbReference>
<feature type="domain" description="Right handed beta helix" evidence="2">
    <location>
        <begin position="132"/>
        <end position="253"/>
    </location>
</feature>
<dbReference type="PATRIC" id="fig|1619087.5.peg.652"/>
<dbReference type="Pfam" id="PF13229">
    <property type="entry name" value="Beta_helix"/>
    <property type="match status" value="1"/>
</dbReference>
<dbReference type="SMART" id="SM00710">
    <property type="entry name" value="PbH1"/>
    <property type="match status" value="4"/>
</dbReference>
<evidence type="ECO:0000313" key="4">
    <source>
        <dbReference type="Proteomes" id="UP000034852"/>
    </source>
</evidence>
<dbReference type="InterPro" id="IPR039448">
    <property type="entry name" value="Beta_helix"/>
</dbReference>
<feature type="non-terminal residue" evidence="3">
    <location>
        <position position="266"/>
    </location>
</feature>
<evidence type="ECO:0000256" key="1">
    <source>
        <dbReference type="SAM" id="Phobius"/>
    </source>
</evidence>
<dbReference type="InterPro" id="IPR012334">
    <property type="entry name" value="Pectin_lyas_fold"/>
</dbReference>
<feature type="transmembrane region" description="Helical" evidence="1">
    <location>
        <begin position="6"/>
        <end position="24"/>
    </location>
</feature>
<dbReference type="InterPro" id="IPR022441">
    <property type="entry name" value="Para_beta_helix_rpt-2"/>
</dbReference>
<evidence type="ECO:0000259" key="2">
    <source>
        <dbReference type="Pfam" id="PF13229"/>
    </source>
</evidence>
<keyword evidence="1" id="KW-0812">Transmembrane</keyword>
<proteinExistence type="predicted"/>
<sequence length="266" mass="27259">MTLKRFVIYIIIFASIAVIGAISMKAEAVTYYIAGDTGNDTTGDGSSGSPWKTIQKAADTTVAGDTVNVKGGDGITYASTSGGTACNTGGFEKAVVCETTDGTSGSPITYQAWTGTGIPFIDAGTPSIDTSMGIGVSGGDYIIINGFEIVNAGVNSTNNSGGIRVSSSIGSVLKNNIIHDNVIGSSGIFMGSGSAGKIYNNTIDDSGYGIRVFINTNTEVKNNIVTNSKSGVGIRCDVATTPIFSNNLVWNNTTNYSGCTPSTNDI</sequence>
<gene>
    <name evidence="3" type="ORF">US52_C0054G0001</name>
</gene>
<organism evidence="3 4">
    <name type="scientific">candidate division WS6 bacterium GW2011_GWA2_37_6</name>
    <dbReference type="NCBI Taxonomy" id="1619087"/>
    <lineage>
        <taxon>Bacteria</taxon>
        <taxon>Candidatus Dojkabacteria</taxon>
    </lineage>
</organism>
<comment type="caution">
    <text evidence="3">The sequence shown here is derived from an EMBL/GenBank/DDBJ whole genome shotgun (WGS) entry which is preliminary data.</text>
</comment>
<name>A0A0G0JCP5_9BACT</name>
<dbReference type="InterPro" id="IPR006626">
    <property type="entry name" value="PbH1"/>
</dbReference>